<keyword evidence="3" id="KW-1185">Reference proteome</keyword>
<organism evidence="2 3">
    <name type="scientific">Pelomonas lactea</name>
    <dbReference type="NCBI Taxonomy" id="3299030"/>
    <lineage>
        <taxon>Bacteria</taxon>
        <taxon>Pseudomonadati</taxon>
        <taxon>Pseudomonadota</taxon>
        <taxon>Betaproteobacteria</taxon>
        <taxon>Burkholderiales</taxon>
        <taxon>Sphaerotilaceae</taxon>
        <taxon>Roseateles</taxon>
    </lineage>
</organism>
<reference evidence="2 3" key="1">
    <citation type="submission" date="2024-08" db="EMBL/GenBank/DDBJ databases">
        <authorList>
            <person name="Lu H."/>
        </authorList>
    </citation>
    <scope>NUCLEOTIDE SEQUENCE [LARGE SCALE GENOMIC DNA]</scope>
    <source>
        <strain evidence="2 3">DXS20W</strain>
    </source>
</reference>
<dbReference type="Proteomes" id="UP001606302">
    <property type="component" value="Unassembled WGS sequence"/>
</dbReference>
<sequence length="87" mass="9273">MTDWSNTGGGVGQTLFLFGKFVAIVGRIGFPALCVAAFSACLAQPQVLLIIGYAAGPLLVAWLLLESLARVLMIAGNWLSQTRNRHV</sequence>
<proteinExistence type="predicted"/>
<keyword evidence="1" id="KW-0472">Membrane</keyword>
<comment type="caution">
    <text evidence="2">The sequence shown here is derived from an EMBL/GenBank/DDBJ whole genome shotgun (WGS) entry which is preliminary data.</text>
</comment>
<gene>
    <name evidence="2" type="ORF">ACG04Q_20090</name>
</gene>
<feature type="transmembrane region" description="Helical" evidence="1">
    <location>
        <begin position="46"/>
        <end position="65"/>
    </location>
</feature>
<keyword evidence="1" id="KW-0812">Transmembrane</keyword>
<name>A0ABW7GPJ7_9BURK</name>
<accession>A0ABW7GPJ7</accession>
<evidence type="ECO:0000256" key="1">
    <source>
        <dbReference type="SAM" id="Phobius"/>
    </source>
</evidence>
<protein>
    <submittedName>
        <fullName evidence="2">Uncharacterized protein</fullName>
    </submittedName>
</protein>
<dbReference type="EMBL" id="JBIGHX010000008">
    <property type="protein sequence ID" value="MFG6463887.1"/>
    <property type="molecule type" value="Genomic_DNA"/>
</dbReference>
<evidence type="ECO:0000313" key="2">
    <source>
        <dbReference type="EMBL" id="MFG6463887.1"/>
    </source>
</evidence>
<feature type="transmembrane region" description="Helical" evidence="1">
    <location>
        <begin position="21"/>
        <end position="40"/>
    </location>
</feature>
<keyword evidence="1" id="KW-1133">Transmembrane helix</keyword>
<evidence type="ECO:0000313" key="3">
    <source>
        <dbReference type="Proteomes" id="UP001606302"/>
    </source>
</evidence>